<evidence type="ECO:0000313" key="4">
    <source>
        <dbReference type="EMBL" id="MXV62285.1"/>
    </source>
</evidence>
<organism evidence="4 5">
    <name type="scientific">Natronorubrum halalkaliphilum</name>
    <dbReference type="NCBI Taxonomy" id="2691917"/>
    <lineage>
        <taxon>Archaea</taxon>
        <taxon>Methanobacteriati</taxon>
        <taxon>Methanobacteriota</taxon>
        <taxon>Stenosarchaea group</taxon>
        <taxon>Halobacteria</taxon>
        <taxon>Halobacteriales</taxon>
        <taxon>Natrialbaceae</taxon>
        <taxon>Natronorubrum</taxon>
    </lineage>
</organism>
<dbReference type="GO" id="GO:0016747">
    <property type="term" value="F:acyltransferase activity, transferring groups other than amino-acyl groups"/>
    <property type="evidence" value="ECO:0007669"/>
    <property type="project" value="InterPro"/>
</dbReference>
<feature type="domain" description="N-acetyltransferase" evidence="3">
    <location>
        <begin position="9"/>
        <end position="159"/>
    </location>
</feature>
<evidence type="ECO:0000313" key="5">
    <source>
        <dbReference type="Proteomes" id="UP000434101"/>
    </source>
</evidence>
<dbReference type="PROSITE" id="PS51186">
    <property type="entry name" value="GNAT"/>
    <property type="match status" value="1"/>
</dbReference>
<dbReference type="SUPFAM" id="SSF55729">
    <property type="entry name" value="Acyl-CoA N-acyltransferases (Nat)"/>
    <property type="match status" value="1"/>
</dbReference>
<dbReference type="Pfam" id="PF00583">
    <property type="entry name" value="Acetyltransf_1"/>
    <property type="match status" value="1"/>
</dbReference>
<reference evidence="4 5" key="1">
    <citation type="submission" date="2020-01" db="EMBL/GenBank/DDBJ databases">
        <title>Natronorubrum sp. JWXQ-INN 674 isolated from Inner Mongolia Autonomous Region of China.</title>
        <authorList>
            <person name="Xue Q."/>
        </authorList>
    </citation>
    <scope>NUCLEOTIDE SEQUENCE [LARGE SCALE GENOMIC DNA]</scope>
    <source>
        <strain evidence="4 5">JWXQ-INN-674</strain>
    </source>
</reference>
<dbReference type="Proteomes" id="UP000434101">
    <property type="component" value="Unassembled WGS sequence"/>
</dbReference>
<dbReference type="Gene3D" id="3.40.630.30">
    <property type="match status" value="1"/>
</dbReference>
<evidence type="ECO:0000259" key="3">
    <source>
        <dbReference type="PROSITE" id="PS51186"/>
    </source>
</evidence>
<dbReference type="RefSeq" id="WP_160064932.1">
    <property type="nucleotide sequence ID" value="NZ_WUYX01000029.1"/>
</dbReference>
<dbReference type="InterPro" id="IPR050832">
    <property type="entry name" value="Bact_Acetyltransf"/>
</dbReference>
<evidence type="ECO:0000256" key="2">
    <source>
        <dbReference type="ARBA" id="ARBA00023315"/>
    </source>
</evidence>
<proteinExistence type="predicted"/>
<dbReference type="PANTHER" id="PTHR43877">
    <property type="entry name" value="AMINOALKYLPHOSPHONATE N-ACETYLTRANSFERASE-RELATED-RELATED"/>
    <property type="match status" value="1"/>
</dbReference>
<dbReference type="CDD" id="cd04301">
    <property type="entry name" value="NAT_SF"/>
    <property type="match status" value="1"/>
</dbReference>
<dbReference type="OrthoDB" id="38613at2157"/>
<dbReference type="AlphaFoldDB" id="A0A6B0VM97"/>
<protein>
    <submittedName>
        <fullName evidence="4">GNAT family N-acetyltransferase</fullName>
    </submittedName>
</protein>
<dbReference type="InterPro" id="IPR016181">
    <property type="entry name" value="Acyl_CoA_acyltransferase"/>
</dbReference>
<gene>
    <name evidence="4" type="ORF">GS429_09470</name>
</gene>
<keyword evidence="2" id="KW-0012">Acyltransferase</keyword>
<name>A0A6B0VM97_9EURY</name>
<dbReference type="EMBL" id="WUYX01000029">
    <property type="protein sequence ID" value="MXV62285.1"/>
    <property type="molecule type" value="Genomic_DNA"/>
</dbReference>
<comment type="caution">
    <text evidence="4">The sequence shown here is derived from an EMBL/GenBank/DDBJ whole genome shotgun (WGS) entry which is preliminary data.</text>
</comment>
<keyword evidence="5" id="KW-1185">Reference proteome</keyword>
<accession>A0A6B0VM97</accession>
<evidence type="ECO:0000256" key="1">
    <source>
        <dbReference type="ARBA" id="ARBA00022679"/>
    </source>
</evidence>
<sequence>MDPNNNSRPTIERATQDDIDAVADLWVRLARDQREYESFVRAADNRETMRETLAAHQVNDGLLVARLGDSIVGFASFTIERGSLELDATRGLLSNLYVDPAYRDHGLGTALLEAAEETLTERGAAVMVLEVMAANEAARRFYERQGYDTYRVGMKRSLENDASSKNDTHSKEDG</sequence>
<dbReference type="InterPro" id="IPR000182">
    <property type="entry name" value="GNAT_dom"/>
</dbReference>
<keyword evidence="1 4" id="KW-0808">Transferase</keyword>